<evidence type="ECO:0000313" key="1">
    <source>
        <dbReference type="EMBL" id="KAK0496952.1"/>
    </source>
</evidence>
<organism evidence="1 2">
    <name type="scientific">Armillaria luteobubalina</name>
    <dbReference type="NCBI Taxonomy" id="153913"/>
    <lineage>
        <taxon>Eukaryota</taxon>
        <taxon>Fungi</taxon>
        <taxon>Dikarya</taxon>
        <taxon>Basidiomycota</taxon>
        <taxon>Agaricomycotina</taxon>
        <taxon>Agaricomycetes</taxon>
        <taxon>Agaricomycetidae</taxon>
        <taxon>Agaricales</taxon>
        <taxon>Marasmiineae</taxon>
        <taxon>Physalacriaceae</taxon>
        <taxon>Armillaria</taxon>
    </lineage>
</organism>
<accession>A0AA39Q635</accession>
<dbReference type="Proteomes" id="UP001175228">
    <property type="component" value="Unassembled WGS sequence"/>
</dbReference>
<gene>
    <name evidence="1" type="ORF">EDD18DRAFT_1352807</name>
</gene>
<evidence type="ECO:0000313" key="2">
    <source>
        <dbReference type="Proteomes" id="UP001175228"/>
    </source>
</evidence>
<proteinExistence type="predicted"/>
<reference evidence="1" key="1">
    <citation type="submission" date="2023-06" db="EMBL/GenBank/DDBJ databases">
        <authorList>
            <consortium name="Lawrence Berkeley National Laboratory"/>
            <person name="Ahrendt S."/>
            <person name="Sahu N."/>
            <person name="Indic B."/>
            <person name="Wong-Bajracharya J."/>
            <person name="Merenyi Z."/>
            <person name="Ke H.-M."/>
            <person name="Monk M."/>
            <person name="Kocsube S."/>
            <person name="Drula E."/>
            <person name="Lipzen A."/>
            <person name="Balint B."/>
            <person name="Henrissat B."/>
            <person name="Andreopoulos B."/>
            <person name="Martin F.M."/>
            <person name="Harder C.B."/>
            <person name="Rigling D."/>
            <person name="Ford K.L."/>
            <person name="Foster G.D."/>
            <person name="Pangilinan J."/>
            <person name="Papanicolaou A."/>
            <person name="Barry K."/>
            <person name="LaButti K."/>
            <person name="Viragh M."/>
            <person name="Koriabine M."/>
            <person name="Yan M."/>
            <person name="Riley R."/>
            <person name="Champramary S."/>
            <person name="Plett K.L."/>
            <person name="Tsai I.J."/>
            <person name="Slot J."/>
            <person name="Sipos G."/>
            <person name="Plett J."/>
            <person name="Nagy L.G."/>
            <person name="Grigoriev I.V."/>
        </authorList>
    </citation>
    <scope>NUCLEOTIDE SEQUENCE</scope>
    <source>
        <strain evidence="1">HWK02</strain>
    </source>
</reference>
<comment type="caution">
    <text evidence="1">The sequence shown here is derived from an EMBL/GenBank/DDBJ whole genome shotgun (WGS) entry which is preliminary data.</text>
</comment>
<protein>
    <submittedName>
        <fullName evidence="1">Uncharacterized protein</fullName>
    </submittedName>
</protein>
<keyword evidence="2" id="KW-1185">Reference proteome</keyword>
<dbReference type="AlphaFoldDB" id="A0AA39Q635"/>
<name>A0AA39Q635_9AGAR</name>
<sequence>MKCTGSPAFTQSALSPGKRCHMVGNTSSSATASDDQTNLNDILLDDDDITEPGSSECTFDFSHAVASGISPSLKTPSVVDPSSNKLDNAGAVSTSSVNPFDSVLAAITVLLHMKDLFCNREMEERVNTVDLVRHLSSKPSLLSRLMHIAFHPSKPNLNNLALIDPSQFRFSQGHIVMGTSPTQSFFLVGQVAHSNLFTSNASKQICVKPLYTHWARTASAIAKILGVNAGAPLVFASYCGGISMSSYMKTSAEPSPSAIPVNGKKHGPAIRPWNENVPVFDCRSSFQLTKYHKCPLDSEDPAVGSFVALIFMLGRFRDGDAIVVSPNIQVVLCLGDMKDDVFGVEGTIEDTVPSMIETAGKDSDVDETTDFI</sequence>
<dbReference type="EMBL" id="JAUEPU010000014">
    <property type="protein sequence ID" value="KAK0496952.1"/>
    <property type="molecule type" value="Genomic_DNA"/>
</dbReference>